<dbReference type="PROSITE" id="PS51257">
    <property type="entry name" value="PROKAR_LIPOPROTEIN"/>
    <property type="match status" value="1"/>
</dbReference>
<dbReference type="Proteomes" id="UP000185221">
    <property type="component" value="Unassembled WGS sequence"/>
</dbReference>
<keyword evidence="4" id="KW-1185">Reference proteome</keyword>
<evidence type="ECO:0000313" key="3">
    <source>
        <dbReference type="EMBL" id="SIN69732.1"/>
    </source>
</evidence>
<keyword evidence="1" id="KW-0732">Signal</keyword>
<dbReference type="EMBL" id="FSRC01000001">
    <property type="protein sequence ID" value="SIN69732.1"/>
    <property type="molecule type" value="Genomic_DNA"/>
</dbReference>
<evidence type="ECO:0000259" key="2">
    <source>
        <dbReference type="SMART" id="SM00867"/>
    </source>
</evidence>
<feature type="signal peptide" evidence="1">
    <location>
        <begin position="1"/>
        <end position="24"/>
    </location>
</feature>
<gene>
    <name evidence="3" type="ORF">SAMN05444394_0855</name>
</gene>
<dbReference type="Pfam" id="PF04264">
    <property type="entry name" value="YceI"/>
    <property type="match status" value="1"/>
</dbReference>
<dbReference type="InterPro" id="IPR036761">
    <property type="entry name" value="TTHA0802/YceI-like_sf"/>
</dbReference>
<dbReference type="STRING" id="226505.SAMN05444394_0855"/>
<dbReference type="PANTHER" id="PTHR34406">
    <property type="entry name" value="PROTEIN YCEI"/>
    <property type="match status" value="1"/>
</dbReference>
<organism evidence="3 4">
    <name type="scientific">Algoriphagus halophilus</name>
    <dbReference type="NCBI Taxonomy" id="226505"/>
    <lineage>
        <taxon>Bacteria</taxon>
        <taxon>Pseudomonadati</taxon>
        <taxon>Bacteroidota</taxon>
        <taxon>Cytophagia</taxon>
        <taxon>Cytophagales</taxon>
        <taxon>Cyclobacteriaceae</taxon>
        <taxon>Algoriphagus</taxon>
    </lineage>
</organism>
<dbReference type="InterPro" id="IPR007372">
    <property type="entry name" value="Lipid/polyisoprenoid-bd_YceI"/>
</dbReference>
<dbReference type="Gene3D" id="2.40.128.110">
    <property type="entry name" value="Lipid/polyisoprenoid-binding, YceI-like"/>
    <property type="match status" value="1"/>
</dbReference>
<accession>A0A1N6DG14</accession>
<dbReference type="RefSeq" id="WP_074223575.1">
    <property type="nucleotide sequence ID" value="NZ_FSRC01000001.1"/>
</dbReference>
<evidence type="ECO:0000256" key="1">
    <source>
        <dbReference type="SAM" id="SignalP"/>
    </source>
</evidence>
<reference evidence="4" key="1">
    <citation type="submission" date="2016-11" db="EMBL/GenBank/DDBJ databases">
        <authorList>
            <person name="Varghese N."/>
            <person name="Submissions S."/>
        </authorList>
    </citation>
    <scope>NUCLEOTIDE SEQUENCE [LARGE SCALE GENOMIC DNA]</scope>
    <source>
        <strain evidence="4">DSM 15292</strain>
    </source>
</reference>
<name>A0A1N6DG14_9BACT</name>
<feature type="domain" description="Lipid/polyisoprenoid-binding YceI-like" evidence="2">
    <location>
        <begin position="42"/>
        <end position="240"/>
    </location>
</feature>
<proteinExistence type="predicted"/>
<evidence type="ECO:0000313" key="4">
    <source>
        <dbReference type="Proteomes" id="UP000185221"/>
    </source>
</evidence>
<dbReference type="SUPFAM" id="SSF101874">
    <property type="entry name" value="YceI-like"/>
    <property type="match status" value="1"/>
</dbReference>
<dbReference type="AlphaFoldDB" id="A0A1N6DG14"/>
<dbReference type="OrthoDB" id="951410at2"/>
<dbReference type="PANTHER" id="PTHR34406:SF1">
    <property type="entry name" value="PROTEIN YCEI"/>
    <property type="match status" value="1"/>
</dbReference>
<protein>
    <submittedName>
        <fullName evidence="3">YceI-like domain-containing protein</fullName>
    </submittedName>
</protein>
<sequence length="241" mass="25853">MKTIKLSGLFIATALIAFSCSKPADTVETSEAQEVAAAEGKTLEIVPDATTIAWRGYKPAGQHFGKIPAVEGTLAVKGEEITGGKFTFDITGLKIEDMEETDESYGKLYGHLQSADFFDAENHPNATFEITSVEPFNSGDVIADVEQFETDNTPLSSSELSPENPTHWISGNLTMRGTTKNIKFPAAVSLENGAVVAKAGFNIDRTAWGLAYGDEATAVDKAKDKFIYNTVSLSLDVKASE</sequence>
<dbReference type="SMART" id="SM00867">
    <property type="entry name" value="YceI"/>
    <property type="match status" value="1"/>
</dbReference>
<feature type="chain" id="PRO_5012364984" evidence="1">
    <location>
        <begin position="25"/>
        <end position="241"/>
    </location>
</feature>